<evidence type="ECO:0000256" key="4">
    <source>
        <dbReference type="ARBA" id="ARBA00022691"/>
    </source>
</evidence>
<sequence length="323" mass="33916">MTAGHGGDDGHAGASRGVARPSATADQNRQRSNGQHRDQALEWEQALERDQERKQGQERDLNGDREARARHPAGGWVALVGGGPGRPDLITVRGLELLRRADVVVVDRLAPRALLDDLQPEVEIVDAGKAPHGHNLTQEQINQVIVERARRGLGVVRLKGGDPFVFGRGGEEALACAAAGVPCEVVPGVTSATAVPALAGIPVTHRGITQDVTIVSGHVDPSHPGSTVDWDAVATGPGTIVVLMGIGTLERITAELIKRGRRASTPTAVIRDDGSGDQQVVTGPLADIPALVARAAIQPPAVIVIGDVVTIRNEVDTLRQKKS</sequence>
<keyword evidence="5" id="KW-0627">Porphyrin biosynthesis</keyword>
<dbReference type="InterPro" id="IPR014777">
    <property type="entry name" value="4pyrrole_Mease_sub1"/>
</dbReference>
<evidence type="ECO:0000256" key="5">
    <source>
        <dbReference type="ARBA" id="ARBA00023244"/>
    </source>
</evidence>
<dbReference type="GO" id="GO:0004851">
    <property type="term" value="F:uroporphyrin-III C-methyltransferase activity"/>
    <property type="evidence" value="ECO:0007669"/>
    <property type="project" value="UniProtKB-EC"/>
</dbReference>
<dbReference type="CDD" id="cd11642">
    <property type="entry name" value="SUMT"/>
    <property type="match status" value="1"/>
</dbReference>
<dbReference type="Proteomes" id="UP000001549">
    <property type="component" value="Chromosome"/>
</dbReference>
<evidence type="ECO:0000256" key="1">
    <source>
        <dbReference type="ARBA" id="ARBA00012162"/>
    </source>
</evidence>
<keyword evidence="3 8" id="KW-0808">Transferase</keyword>
<feature type="domain" description="Tetrapyrrole methylase" evidence="7">
    <location>
        <begin position="77"/>
        <end position="288"/>
    </location>
</feature>
<dbReference type="GO" id="GO:0019354">
    <property type="term" value="P:siroheme biosynthetic process"/>
    <property type="evidence" value="ECO:0007669"/>
    <property type="project" value="InterPro"/>
</dbReference>
<dbReference type="GO" id="GO:0032259">
    <property type="term" value="P:methylation"/>
    <property type="evidence" value="ECO:0007669"/>
    <property type="project" value="UniProtKB-KW"/>
</dbReference>
<evidence type="ECO:0000256" key="3">
    <source>
        <dbReference type="ARBA" id="ARBA00022679"/>
    </source>
</evidence>
<dbReference type="Gene3D" id="3.30.950.10">
    <property type="entry name" value="Methyltransferase, Cobalt-precorrin-4 Transmethylase, Domain 2"/>
    <property type="match status" value="1"/>
</dbReference>
<dbReference type="KEGG" id="fsy:FsymDg_1136"/>
<evidence type="ECO:0000313" key="9">
    <source>
        <dbReference type="Proteomes" id="UP000001549"/>
    </source>
</evidence>
<dbReference type="PANTHER" id="PTHR45790">
    <property type="entry name" value="SIROHEME SYNTHASE-RELATED"/>
    <property type="match status" value="1"/>
</dbReference>
<dbReference type="STRING" id="656024.FsymDg_1136"/>
<dbReference type="InterPro" id="IPR014776">
    <property type="entry name" value="4pyrrole_Mease_sub2"/>
</dbReference>
<evidence type="ECO:0000313" key="8">
    <source>
        <dbReference type="EMBL" id="AEH08635.1"/>
    </source>
</evidence>
<dbReference type="EMBL" id="CP002801">
    <property type="protein sequence ID" value="AEH08635.1"/>
    <property type="molecule type" value="Genomic_DNA"/>
</dbReference>
<feature type="region of interest" description="Disordered" evidence="6">
    <location>
        <begin position="1"/>
        <end position="69"/>
    </location>
</feature>
<feature type="compositionally biased region" description="Basic and acidic residues" evidence="6">
    <location>
        <begin position="1"/>
        <end position="11"/>
    </location>
</feature>
<dbReference type="HOGENOM" id="CLU_011276_7_0_11"/>
<dbReference type="InterPro" id="IPR006366">
    <property type="entry name" value="CobA/CysG_C"/>
</dbReference>
<feature type="compositionally biased region" description="Basic and acidic residues" evidence="6">
    <location>
        <begin position="35"/>
        <end position="69"/>
    </location>
</feature>
<gene>
    <name evidence="8" type="ordered locus">FsymDg_1136</name>
</gene>
<dbReference type="Pfam" id="PF00590">
    <property type="entry name" value="TP_methylase"/>
    <property type="match status" value="1"/>
</dbReference>
<dbReference type="eggNOG" id="COG0007">
    <property type="taxonomic scope" value="Bacteria"/>
</dbReference>
<evidence type="ECO:0000256" key="6">
    <source>
        <dbReference type="SAM" id="MobiDB-lite"/>
    </source>
</evidence>
<dbReference type="NCBIfam" id="NF004790">
    <property type="entry name" value="PRK06136.1"/>
    <property type="match status" value="1"/>
</dbReference>
<accession>F8AZG0</accession>
<dbReference type="FunFam" id="3.40.1010.10:FF:000001">
    <property type="entry name" value="Siroheme synthase"/>
    <property type="match status" value="1"/>
</dbReference>
<feature type="compositionally biased region" description="Polar residues" evidence="6">
    <location>
        <begin position="24"/>
        <end position="33"/>
    </location>
</feature>
<name>F8AZG0_9ACTN</name>
<keyword evidence="4" id="KW-0949">S-adenosyl-L-methionine</keyword>
<dbReference type="SUPFAM" id="SSF53790">
    <property type="entry name" value="Tetrapyrrole methylase"/>
    <property type="match status" value="1"/>
</dbReference>
<dbReference type="AlphaFoldDB" id="F8AZG0"/>
<evidence type="ECO:0000256" key="2">
    <source>
        <dbReference type="ARBA" id="ARBA00022603"/>
    </source>
</evidence>
<dbReference type="FunFam" id="3.30.950.10:FF:000001">
    <property type="entry name" value="Siroheme synthase"/>
    <property type="match status" value="1"/>
</dbReference>
<protein>
    <recommendedName>
        <fullName evidence="1">uroporphyrinogen-III C-methyltransferase</fullName>
        <ecNumber evidence="1">2.1.1.107</ecNumber>
    </recommendedName>
</protein>
<evidence type="ECO:0000259" key="7">
    <source>
        <dbReference type="Pfam" id="PF00590"/>
    </source>
</evidence>
<dbReference type="NCBIfam" id="TIGR01469">
    <property type="entry name" value="cobA_cysG_Cterm"/>
    <property type="match status" value="1"/>
</dbReference>
<dbReference type="InterPro" id="IPR035996">
    <property type="entry name" value="4pyrrol_Methylase_sf"/>
</dbReference>
<reference evidence="8 9" key="1">
    <citation type="submission" date="2011-05" db="EMBL/GenBank/DDBJ databases">
        <title>Complete sequence of chromosome of Frankia symbiont of Datisca glomerata.</title>
        <authorList>
            <consortium name="US DOE Joint Genome Institute"/>
            <person name="Lucas S."/>
            <person name="Han J."/>
            <person name="Lapidus A."/>
            <person name="Cheng J.-F."/>
            <person name="Goodwin L."/>
            <person name="Pitluck S."/>
            <person name="Peters L."/>
            <person name="Mikhailova N."/>
            <person name="Chertkov O."/>
            <person name="Teshima H."/>
            <person name="Han C."/>
            <person name="Tapia R."/>
            <person name="Land M."/>
            <person name="Hauser L."/>
            <person name="Kyrpides N."/>
            <person name="Ivanova N."/>
            <person name="Pagani I."/>
            <person name="Berry A."/>
            <person name="Pawlowski K."/>
            <person name="Persson T."/>
            <person name="Vanden Heuvel B."/>
            <person name="Benson D."/>
            <person name="Woyke T."/>
        </authorList>
    </citation>
    <scope>NUCLEOTIDE SEQUENCE [LARGE SCALE GENOMIC DNA]</scope>
    <source>
        <strain evidence="9">4085684</strain>
    </source>
</reference>
<dbReference type="InterPro" id="IPR000878">
    <property type="entry name" value="4pyrrol_Mease"/>
</dbReference>
<dbReference type="InterPro" id="IPR050161">
    <property type="entry name" value="Siro_Cobalamin_biosynth"/>
</dbReference>
<dbReference type="PANTHER" id="PTHR45790:SF3">
    <property type="entry name" value="S-ADENOSYL-L-METHIONINE-DEPENDENT UROPORPHYRINOGEN III METHYLTRANSFERASE, CHLOROPLASTIC"/>
    <property type="match status" value="1"/>
</dbReference>
<dbReference type="Gene3D" id="3.40.1010.10">
    <property type="entry name" value="Cobalt-precorrin-4 Transmethylase, Domain 1"/>
    <property type="match status" value="1"/>
</dbReference>
<keyword evidence="9" id="KW-1185">Reference proteome</keyword>
<proteinExistence type="predicted"/>
<keyword evidence="2 8" id="KW-0489">Methyltransferase</keyword>
<dbReference type="EC" id="2.1.1.107" evidence="1"/>
<organism evidence="8 9">
    <name type="scientific">Candidatus Protofrankia datiscae</name>
    <dbReference type="NCBI Taxonomy" id="2716812"/>
    <lineage>
        <taxon>Bacteria</taxon>
        <taxon>Bacillati</taxon>
        <taxon>Actinomycetota</taxon>
        <taxon>Actinomycetes</taxon>
        <taxon>Frankiales</taxon>
        <taxon>Frankiaceae</taxon>
        <taxon>Protofrankia</taxon>
    </lineage>
</organism>